<keyword evidence="3" id="KW-0378">Hydrolase</keyword>
<dbReference type="InterPro" id="IPR016007">
    <property type="entry name" value="Alpha_rhamnosid"/>
</dbReference>
<dbReference type="GO" id="GO:0005975">
    <property type="term" value="P:carbohydrate metabolic process"/>
    <property type="evidence" value="ECO:0007669"/>
    <property type="project" value="InterPro"/>
</dbReference>
<evidence type="ECO:0000259" key="6">
    <source>
        <dbReference type="Pfam" id="PF08531"/>
    </source>
</evidence>
<dbReference type="Gene3D" id="2.60.120.260">
    <property type="entry name" value="Galactose-binding domain-like"/>
    <property type="match status" value="2"/>
</dbReference>
<dbReference type="Pfam" id="PF25788">
    <property type="entry name" value="Ig_Rha78A_N"/>
    <property type="match status" value="1"/>
</dbReference>
<dbReference type="InterPro" id="IPR008928">
    <property type="entry name" value="6-hairpin_glycosidase_sf"/>
</dbReference>
<dbReference type="AlphaFoldDB" id="A0A1Y3QWA9"/>
<dbReference type="Gene3D" id="2.60.40.10">
    <property type="entry name" value="Immunoglobulins"/>
    <property type="match status" value="1"/>
</dbReference>
<keyword evidence="4" id="KW-0732">Signal</keyword>
<evidence type="ECO:0000259" key="8">
    <source>
        <dbReference type="Pfam" id="PF17390"/>
    </source>
</evidence>
<protein>
    <recommendedName>
        <fullName evidence="2">alpha-L-rhamnosidase</fullName>
        <ecNumber evidence="2">3.2.1.40</ecNumber>
    </recommendedName>
</protein>
<evidence type="ECO:0000256" key="2">
    <source>
        <dbReference type="ARBA" id="ARBA00012652"/>
    </source>
</evidence>
<name>A0A1Y3QWA9_9BACT</name>
<dbReference type="PANTHER" id="PTHR33307:SF6">
    <property type="entry name" value="ALPHA-RHAMNOSIDASE (EUROFUNG)-RELATED"/>
    <property type="match status" value="1"/>
</dbReference>
<evidence type="ECO:0000256" key="4">
    <source>
        <dbReference type="SAM" id="SignalP"/>
    </source>
</evidence>
<evidence type="ECO:0000313" key="9">
    <source>
        <dbReference type="EMBL" id="OUN03375.1"/>
    </source>
</evidence>
<dbReference type="Pfam" id="PF08531">
    <property type="entry name" value="Bac_rhamnosid_N"/>
    <property type="match status" value="1"/>
</dbReference>
<feature type="signal peptide" evidence="4">
    <location>
        <begin position="1"/>
        <end position="24"/>
    </location>
</feature>
<comment type="catalytic activity">
    <reaction evidence="1">
        <text>Hydrolysis of terminal non-reducing alpha-L-rhamnose residues in alpha-L-rhamnosides.</text>
        <dbReference type="EC" id="3.2.1.40"/>
    </reaction>
</comment>
<dbReference type="Pfam" id="PF17389">
    <property type="entry name" value="Bac_rhamnosid6H"/>
    <property type="match status" value="1"/>
</dbReference>
<feature type="domain" description="Alpha-L-rhamnosidase C-terminal" evidence="8">
    <location>
        <begin position="826"/>
        <end position="893"/>
    </location>
</feature>
<sequence>MDYWKRLFFTLAFLLPVALPGMSAATRDVKLLGLTCNYVEEPIGMGDKKPLLGWRIDTDRAGYLQGSYRVLVASDKALLDADCGDIWDSGIVADGKSQHVKFAGTPLLPCCDYYWKVKVWDVSGLESDWSPVASWRTGLFEEFDWEGEWVSSKFAELLPHRRYKSNRRVEHENWFMEDSAAVYMRREVEIPVPVRKATAFICGLGYYELYINGRKVGDRVMDPLFTDYDKRVVYATYDVTDYFSTGSNAFGILLGNGWYSLPTRDVFGMHDANWHTPPKVRLNVVVEYESGVRDVIVTDRTWKWGHGEIVYNSVRSGETIDHTKSVHGWNEPGFCDSLWRNVCHVPAPLGKLTADPMPPMRVAKELKPVGITETGPGVYLVDFGENLTGWVETRVRGSRGQTVELQFNEVLKADGSLDTQNSTWHTRGRYQTELLILGGDGEETFEPRFTYHGFRYMQVRGLAYKPAPEDFTAKCVHTDLQRAGNFSCSMDKLNDLNAAVCRTLLNAVHGIPGEEPTREKMGWTLDAAVVMESYLYNFDALNTYKKALRDFQDSQSPAGHIPSTVPSVGWGYVHEDGSLDYWDDPWWGGSIFLLADKLYLYTGDAGVLESAFPSLKAYVDFLSSTAEDHIISWSLGDWLDLNPDPNSQASNLTPVAQTSTAGYYWMSRKLADYAQILGYDKRLSEHYRELADSIKDKFNREFLDYETGIYAENSQTAQALPLALGLVPDEMEEKVRQRLLDAIDMRNGHISAGFIGGNFTMDYLPGNGYFDVAYKMLTQPESPGWLHMVRSSKSTMSESINLNGPGSGHHPYGAYIGFWLYKYLGGIRADEDKPGFREFIIEPGLGSGLEEACTSYHSLYGEIVSAWKKRGGRITLTIRVPANSVAELILPSEMIGGNLRVNNTRIRNIPAISLITAGNGKTHYSVGSGTYEFRF</sequence>
<feature type="chain" id="PRO_5012598912" description="alpha-L-rhamnosidase" evidence="4">
    <location>
        <begin position="25"/>
        <end position="935"/>
    </location>
</feature>
<dbReference type="PIRSF" id="PIRSF010631">
    <property type="entry name" value="A-rhamnsds"/>
    <property type="match status" value="1"/>
</dbReference>
<evidence type="ECO:0000313" key="10">
    <source>
        <dbReference type="Proteomes" id="UP000195772"/>
    </source>
</evidence>
<dbReference type="Pfam" id="PF17390">
    <property type="entry name" value="Bac_rhamnosid_C"/>
    <property type="match status" value="1"/>
</dbReference>
<dbReference type="InterPro" id="IPR035396">
    <property type="entry name" value="Bac_rhamnosid6H"/>
</dbReference>
<dbReference type="RefSeq" id="WP_087402001.1">
    <property type="nucleotide sequence ID" value="NZ_NFHB01000004.1"/>
</dbReference>
<dbReference type="GO" id="GO:0030596">
    <property type="term" value="F:alpha-L-rhamnosidase activity"/>
    <property type="evidence" value="ECO:0007669"/>
    <property type="project" value="UniProtKB-EC"/>
</dbReference>
<dbReference type="InterPro" id="IPR013737">
    <property type="entry name" value="Bac_rhamnosid_N"/>
</dbReference>
<accession>A0A1Y3QWA9</accession>
<feature type="domain" description="Bacterial alpha-L-rhamnosidase N-terminal" evidence="6">
    <location>
        <begin position="194"/>
        <end position="363"/>
    </location>
</feature>
<dbReference type="Proteomes" id="UP000195772">
    <property type="component" value="Unassembled WGS sequence"/>
</dbReference>
<evidence type="ECO:0000259" key="7">
    <source>
        <dbReference type="Pfam" id="PF17389"/>
    </source>
</evidence>
<evidence type="ECO:0000256" key="3">
    <source>
        <dbReference type="ARBA" id="ARBA00022801"/>
    </source>
</evidence>
<gene>
    <name evidence="9" type="ORF">B5G41_06705</name>
</gene>
<dbReference type="InterPro" id="IPR035398">
    <property type="entry name" value="Bac_rhamnosid_C"/>
</dbReference>
<reference evidence="10" key="1">
    <citation type="submission" date="2017-04" db="EMBL/GenBank/DDBJ databases">
        <title>Function of individual gut microbiota members based on whole genome sequencing of pure cultures obtained from chicken caecum.</title>
        <authorList>
            <person name="Medvecky M."/>
            <person name="Cejkova D."/>
            <person name="Polansky O."/>
            <person name="Karasova D."/>
            <person name="Kubasova T."/>
            <person name="Cizek A."/>
            <person name="Rychlik I."/>
        </authorList>
    </citation>
    <scope>NUCLEOTIDE SEQUENCE [LARGE SCALE GENOMIC DNA]</scope>
    <source>
        <strain evidence="10">An90</strain>
    </source>
</reference>
<dbReference type="SUPFAM" id="SSF48208">
    <property type="entry name" value="Six-hairpin glycosidases"/>
    <property type="match status" value="1"/>
</dbReference>
<feature type="domain" description="Alpha-L-rhamnosidase concanavalin-like" evidence="5">
    <location>
        <begin position="373"/>
        <end position="477"/>
    </location>
</feature>
<evidence type="ECO:0000256" key="1">
    <source>
        <dbReference type="ARBA" id="ARBA00001445"/>
    </source>
</evidence>
<organism evidence="9 10">
    <name type="scientific">Alistipes onderdonkii</name>
    <dbReference type="NCBI Taxonomy" id="328813"/>
    <lineage>
        <taxon>Bacteria</taxon>
        <taxon>Pseudomonadati</taxon>
        <taxon>Bacteroidota</taxon>
        <taxon>Bacteroidia</taxon>
        <taxon>Bacteroidales</taxon>
        <taxon>Rikenellaceae</taxon>
        <taxon>Alistipes</taxon>
    </lineage>
</organism>
<feature type="domain" description="Alpha-L-rhamnosidase six-hairpin glycosidase" evidence="7">
    <location>
        <begin position="482"/>
        <end position="823"/>
    </location>
</feature>
<comment type="caution">
    <text evidence="9">The sequence shown here is derived from an EMBL/GenBank/DDBJ whole genome shotgun (WGS) entry which is preliminary data.</text>
</comment>
<dbReference type="InterPro" id="IPR012341">
    <property type="entry name" value="6hp_glycosidase-like_sf"/>
</dbReference>
<dbReference type="InterPro" id="IPR013783">
    <property type="entry name" value="Ig-like_fold"/>
</dbReference>
<dbReference type="OrthoDB" id="9766741at2"/>
<dbReference type="Gene3D" id="1.50.10.10">
    <property type="match status" value="1"/>
</dbReference>
<dbReference type="PANTHER" id="PTHR33307">
    <property type="entry name" value="ALPHA-RHAMNOSIDASE (EUROFUNG)"/>
    <property type="match status" value="1"/>
</dbReference>
<dbReference type="EC" id="3.2.1.40" evidence="2"/>
<dbReference type="EMBL" id="NFHB01000004">
    <property type="protein sequence ID" value="OUN03375.1"/>
    <property type="molecule type" value="Genomic_DNA"/>
</dbReference>
<dbReference type="Pfam" id="PF05592">
    <property type="entry name" value="Bac_rhamnosid"/>
    <property type="match status" value="1"/>
</dbReference>
<proteinExistence type="predicted"/>
<dbReference type="InterPro" id="IPR008902">
    <property type="entry name" value="Rhamnosid_concanavalin"/>
</dbReference>
<dbReference type="Gene3D" id="2.60.420.10">
    <property type="entry name" value="Maltose phosphorylase, domain 3"/>
    <property type="match status" value="1"/>
</dbReference>
<evidence type="ECO:0000259" key="5">
    <source>
        <dbReference type="Pfam" id="PF05592"/>
    </source>
</evidence>
<dbReference type="eggNOG" id="COG3408">
    <property type="taxonomic scope" value="Bacteria"/>
</dbReference>